<dbReference type="AlphaFoldDB" id="A0A2H3CSJ2"/>
<dbReference type="GO" id="GO:0016787">
    <property type="term" value="F:hydrolase activity"/>
    <property type="evidence" value="ECO:0007669"/>
    <property type="project" value="UniProtKB-KW"/>
</dbReference>
<evidence type="ECO:0000313" key="7">
    <source>
        <dbReference type="Proteomes" id="UP000217790"/>
    </source>
</evidence>
<dbReference type="SUPFAM" id="SSF53933">
    <property type="entry name" value="Microbial ribonucleases"/>
    <property type="match status" value="1"/>
</dbReference>
<dbReference type="GO" id="GO:0003723">
    <property type="term" value="F:RNA binding"/>
    <property type="evidence" value="ECO:0007669"/>
    <property type="project" value="InterPro"/>
</dbReference>
<protein>
    <submittedName>
        <fullName evidence="6">Ribonuclease-domain-containing protein</fullName>
    </submittedName>
</protein>
<evidence type="ECO:0000256" key="3">
    <source>
        <dbReference type="ARBA" id="ARBA00022801"/>
    </source>
</evidence>
<proteinExistence type="predicted"/>
<dbReference type="GO" id="GO:0016829">
    <property type="term" value="F:lyase activity"/>
    <property type="evidence" value="ECO:0007669"/>
    <property type="project" value="UniProtKB-KW"/>
</dbReference>
<keyword evidence="2" id="KW-0255">Endonuclease</keyword>
<dbReference type="OMA" id="YCALITH"/>
<name>A0A2H3CSJ2_ARMGA</name>
<evidence type="ECO:0000256" key="5">
    <source>
        <dbReference type="ARBA" id="ARBA00023239"/>
    </source>
</evidence>
<dbReference type="PANTHER" id="PTHR42104">
    <property type="entry name" value="EXTRACELLULAR GUANYL-SPECIFIC RIBONUCLEASE RNTA (AFU_ORTHOLOGUE AFUA_4G03230)"/>
    <property type="match status" value="1"/>
</dbReference>
<dbReference type="Gene3D" id="3.10.450.30">
    <property type="entry name" value="Microbial ribonucleases"/>
    <property type="match status" value="1"/>
</dbReference>
<dbReference type="PANTHER" id="PTHR42104:SF1">
    <property type="entry name" value="EXTRACELLULAR GUANYL-SPECIFIC RIBONUCLEASE RNTA (AFU_ORTHOLOGUE AFUA_4G03230)"/>
    <property type="match status" value="1"/>
</dbReference>
<dbReference type="STRING" id="47427.A0A2H3CSJ2"/>
<dbReference type="GO" id="GO:0004521">
    <property type="term" value="F:RNA endonuclease activity"/>
    <property type="evidence" value="ECO:0007669"/>
    <property type="project" value="InterPro"/>
</dbReference>
<evidence type="ECO:0000313" key="6">
    <source>
        <dbReference type="EMBL" id="PBK81398.1"/>
    </source>
</evidence>
<sequence length="121" mass="13067">MKGRPAAPVAAQHKLPPSTVTCGTNTYSDTQIQAAIKKGHAHINMPIGDGNYPHDFKNGEGLPMGPGCAKRPYYEFPILTHGVYDGKDPETDRVIFKPNGHYCALITHTDAATRNGFVSCT</sequence>
<keyword evidence="1" id="KW-0540">Nuclease</keyword>
<reference evidence="7" key="1">
    <citation type="journal article" date="2017" name="Nat. Ecol. Evol.">
        <title>Genome expansion and lineage-specific genetic innovations in the forest pathogenic fungi Armillaria.</title>
        <authorList>
            <person name="Sipos G."/>
            <person name="Prasanna A.N."/>
            <person name="Walter M.C."/>
            <person name="O'Connor E."/>
            <person name="Balint B."/>
            <person name="Krizsan K."/>
            <person name="Kiss B."/>
            <person name="Hess J."/>
            <person name="Varga T."/>
            <person name="Slot J."/>
            <person name="Riley R."/>
            <person name="Boka B."/>
            <person name="Rigling D."/>
            <person name="Barry K."/>
            <person name="Lee J."/>
            <person name="Mihaltcheva S."/>
            <person name="LaButti K."/>
            <person name="Lipzen A."/>
            <person name="Waldron R."/>
            <person name="Moloney N.M."/>
            <person name="Sperisen C."/>
            <person name="Kredics L."/>
            <person name="Vagvoelgyi C."/>
            <person name="Patrignani A."/>
            <person name="Fitzpatrick D."/>
            <person name="Nagy I."/>
            <person name="Doyle S."/>
            <person name="Anderson J.B."/>
            <person name="Grigoriev I.V."/>
            <person name="Gueldener U."/>
            <person name="Muensterkoetter M."/>
            <person name="Nagy L.G."/>
        </authorList>
    </citation>
    <scope>NUCLEOTIDE SEQUENCE [LARGE SCALE GENOMIC DNA]</scope>
    <source>
        <strain evidence="7">Ar21-2</strain>
    </source>
</reference>
<dbReference type="Pfam" id="PF00545">
    <property type="entry name" value="Ribonuclease"/>
    <property type="match status" value="1"/>
</dbReference>
<keyword evidence="7" id="KW-1185">Reference proteome</keyword>
<keyword evidence="3" id="KW-0378">Hydrolase</keyword>
<keyword evidence="4" id="KW-1015">Disulfide bond</keyword>
<evidence type="ECO:0000256" key="1">
    <source>
        <dbReference type="ARBA" id="ARBA00022722"/>
    </source>
</evidence>
<dbReference type="InterPro" id="IPR016191">
    <property type="entry name" value="Ribonuclease/ribotoxin"/>
</dbReference>
<dbReference type="InterPro" id="IPR000026">
    <property type="entry name" value="N1-like"/>
</dbReference>
<organism evidence="6 7">
    <name type="scientific">Armillaria gallica</name>
    <name type="common">Bulbous honey fungus</name>
    <name type="synonym">Armillaria bulbosa</name>
    <dbReference type="NCBI Taxonomy" id="47427"/>
    <lineage>
        <taxon>Eukaryota</taxon>
        <taxon>Fungi</taxon>
        <taxon>Dikarya</taxon>
        <taxon>Basidiomycota</taxon>
        <taxon>Agaricomycotina</taxon>
        <taxon>Agaricomycetes</taxon>
        <taxon>Agaricomycetidae</taxon>
        <taxon>Agaricales</taxon>
        <taxon>Marasmiineae</taxon>
        <taxon>Physalacriaceae</taxon>
        <taxon>Armillaria</taxon>
    </lineage>
</organism>
<dbReference type="Proteomes" id="UP000217790">
    <property type="component" value="Unassembled WGS sequence"/>
</dbReference>
<gene>
    <name evidence="6" type="ORF">ARMGADRAFT_1002442</name>
</gene>
<dbReference type="OrthoDB" id="5425539at2759"/>
<dbReference type="EMBL" id="KZ293730">
    <property type="protein sequence ID" value="PBK81398.1"/>
    <property type="molecule type" value="Genomic_DNA"/>
</dbReference>
<accession>A0A2H3CSJ2</accession>
<evidence type="ECO:0000256" key="2">
    <source>
        <dbReference type="ARBA" id="ARBA00022759"/>
    </source>
</evidence>
<dbReference type="InParanoid" id="A0A2H3CSJ2"/>
<evidence type="ECO:0000256" key="4">
    <source>
        <dbReference type="ARBA" id="ARBA00023157"/>
    </source>
</evidence>
<keyword evidence="5" id="KW-0456">Lyase</keyword>